<dbReference type="EMBL" id="HBGG01040127">
    <property type="protein sequence ID" value="CAD9222243.1"/>
    <property type="molecule type" value="Transcribed_RNA"/>
</dbReference>
<dbReference type="InterPro" id="IPR045298">
    <property type="entry name" value="Complex1_LYR_LYRM7"/>
</dbReference>
<dbReference type="Pfam" id="PF05347">
    <property type="entry name" value="Complex1_LYR"/>
    <property type="match status" value="1"/>
</dbReference>
<dbReference type="CDD" id="cd20267">
    <property type="entry name" value="Complex1_LYR_LYRM7"/>
    <property type="match status" value="1"/>
</dbReference>
<dbReference type="GO" id="GO:0044183">
    <property type="term" value="F:protein folding chaperone"/>
    <property type="evidence" value="ECO:0007669"/>
    <property type="project" value="TreeGrafter"/>
</dbReference>
<sequence length="103" mass="11703">MALRLQALSSYRQLLRTALSAFKGDIAMTQAASKEIRTKYEESRLETDEAVVRKLLGESQEAAEFIRSFVVQAKLNERGNYEIKPDSKHGDIIMQDPSEAERK</sequence>
<evidence type="ECO:0000256" key="4">
    <source>
        <dbReference type="SAM" id="MobiDB-lite"/>
    </source>
</evidence>
<feature type="region of interest" description="Disordered" evidence="4">
    <location>
        <begin position="81"/>
        <end position="103"/>
    </location>
</feature>
<dbReference type="PANTHER" id="PTHR46749:SF1">
    <property type="entry name" value="COMPLEX III ASSEMBLY FACTOR LYRM7"/>
    <property type="match status" value="1"/>
</dbReference>
<dbReference type="GO" id="GO:0034551">
    <property type="term" value="P:mitochondrial respiratory chain complex III assembly"/>
    <property type="evidence" value="ECO:0007669"/>
    <property type="project" value="InterPro"/>
</dbReference>
<dbReference type="PANTHER" id="PTHR46749">
    <property type="entry name" value="COMPLEX III ASSEMBLY FACTOR LYRM7"/>
    <property type="match status" value="1"/>
</dbReference>
<accession>A0A7S1XAL1</accession>
<gene>
    <name evidence="6" type="ORF">TCHU04912_LOCUS20694</name>
</gene>
<evidence type="ECO:0000259" key="5">
    <source>
        <dbReference type="Pfam" id="PF05347"/>
    </source>
</evidence>
<dbReference type="GO" id="GO:0005759">
    <property type="term" value="C:mitochondrial matrix"/>
    <property type="evidence" value="ECO:0007669"/>
    <property type="project" value="UniProtKB-SubCell"/>
</dbReference>
<evidence type="ECO:0000313" key="6">
    <source>
        <dbReference type="EMBL" id="CAD9222243.1"/>
    </source>
</evidence>
<dbReference type="InterPro" id="IPR050435">
    <property type="entry name" value="MZM1/LYRM7"/>
</dbReference>
<feature type="compositionally biased region" description="Basic and acidic residues" evidence="4">
    <location>
        <begin position="81"/>
        <end position="91"/>
    </location>
</feature>
<keyword evidence="3" id="KW-0143">Chaperone</keyword>
<feature type="domain" description="Complex 1 LYR protein" evidence="5">
    <location>
        <begin position="6"/>
        <end position="64"/>
    </location>
</feature>
<comment type="subcellular location">
    <subcellularLocation>
        <location evidence="1">Mitochondrion matrix</location>
    </subcellularLocation>
</comment>
<keyword evidence="2" id="KW-0496">Mitochondrion</keyword>
<dbReference type="AlphaFoldDB" id="A0A7S1XAL1"/>
<evidence type="ECO:0000256" key="2">
    <source>
        <dbReference type="ARBA" id="ARBA00023128"/>
    </source>
</evidence>
<evidence type="ECO:0000256" key="3">
    <source>
        <dbReference type="ARBA" id="ARBA00023186"/>
    </source>
</evidence>
<reference evidence="6" key="1">
    <citation type="submission" date="2021-01" db="EMBL/GenBank/DDBJ databases">
        <authorList>
            <person name="Corre E."/>
            <person name="Pelletier E."/>
            <person name="Niang G."/>
            <person name="Scheremetjew M."/>
            <person name="Finn R."/>
            <person name="Kale V."/>
            <person name="Holt S."/>
            <person name="Cochrane G."/>
            <person name="Meng A."/>
            <person name="Brown T."/>
            <person name="Cohen L."/>
        </authorList>
    </citation>
    <scope>NUCLEOTIDE SEQUENCE</scope>
    <source>
        <strain evidence="6">PLY429</strain>
    </source>
</reference>
<organism evidence="6">
    <name type="scientific">Tetraselmis chuii</name>
    <dbReference type="NCBI Taxonomy" id="63592"/>
    <lineage>
        <taxon>Eukaryota</taxon>
        <taxon>Viridiplantae</taxon>
        <taxon>Chlorophyta</taxon>
        <taxon>core chlorophytes</taxon>
        <taxon>Chlorodendrophyceae</taxon>
        <taxon>Chlorodendrales</taxon>
        <taxon>Chlorodendraceae</taxon>
        <taxon>Tetraselmis</taxon>
    </lineage>
</organism>
<proteinExistence type="predicted"/>
<name>A0A7S1XAL1_9CHLO</name>
<evidence type="ECO:0000256" key="1">
    <source>
        <dbReference type="ARBA" id="ARBA00004305"/>
    </source>
</evidence>
<dbReference type="InterPro" id="IPR008011">
    <property type="entry name" value="Complex1_LYR_dom"/>
</dbReference>
<protein>
    <recommendedName>
        <fullName evidence="5">Complex 1 LYR protein domain-containing protein</fullName>
    </recommendedName>
</protein>